<organism evidence="1 2">
    <name type="scientific">Phytophthora megakarya</name>
    <dbReference type="NCBI Taxonomy" id="4795"/>
    <lineage>
        <taxon>Eukaryota</taxon>
        <taxon>Sar</taxon>
        <taxon>Stramenopiles</taxon>
        <taxon>Oomycota</taxon>
        <taxon>Peronosporomycetes</taxon>
        <taxon>Peronosporales</taxon>
        <taxon>Peronosporaceae</taxon>
        <taxon>Phytophthora</taxon>
    </lineage>
</organism>
<gene>
    <name evidence="1" type="ORF">PHMEG_0002335</name>
</gene>
<sequence>MEWVVDRNMPLSEVDHPLIRSMSRLKPISSTTLKKYLSLATMAVEKVIATNIPPEFGIMFDGWQCLSEHYVALIAMYLRNDEMHYDLLALAPLDEAESPIAPFFGTFYRYLANQRSPLRTAKNRAELRRHSQLAPLRANGTRWSSTFTMLERYVRIRDAIKRVDAVYDLIPQPAMHRRIVALYETLKTINSVCKKLQEDPLSMASVRVLFDKMAEMYPITAAYLSPDAIIICSTAFENAVVKVLVLLNKF</sequence>
<dbReference type="Proteomes" id="UP000198211">
    <property type="component" value="Unassembled WGS sequence"/>
</dbReference>
<dbReference type="PANTHER" id="PTHR40866:SF1">
    <property type="entry name" value="BED-TYPE DOMAIN-CONTAINING PROTEIN"/>
    <property type="match status" value="1"/>
</dbReference>
<dbReference type="AlphaFoldDB" id="A0A225WYX6"/>
<dbReference type="InterPro" id="IPR012337">
    <property type="entry name" value="RNaseH-like_sf"/>
</dbReference>
<name>A0A225WYX6_9STRA</name>
<accession>A0A225WYX6</accession>
<comment type="caution">
    <text evidence="1">The sequence shown here is derived from an EMBL/GenBank/DDBJ whole genome shotgun (WGS) entry which is preliminary data.</text>
</comment>
<evidence type="ECO:0000313" key="2">
    <source>
        <dbReference type="Proteomes" id="UP000198211"/>
    </source>
</evidence>
<proteinExistence type="predicted"/>
<evidence type="ECO:0000313" key="1">
    <source>
        <dbReference type="EMBL" id="OWZ22881.1"/>
    </source>
</evidence>
<dbReference type="EMBL" id="NBNE01000102">
    <property type="protein sequence ID" value="OWZ22881.1"/>
    <property type="molecule type" value="Genomic_DNA"/>
</dbReference>
<dbReference type="OrthoDB" id="121788at2759"/>
<keyword evidence="2" id="KW-1185">Reference proteome</keyword>
<reference evidence="2" key="1">
    <citation type="submission" date="2017-03" db="EMBL/GenBank/DDBJ databases">
        <title>Phytopthora megakarya and P. palmivora, two closely related causual agents of cacao black pod achieved similar genome size and gene model numbers by different mechanisms.</title>
        <authorList>
            <person name="Ali S."/>
            <person name="Shao J."/>
            <person name="Larry D.J."/>
            <person name="Kronmiller B."/>
            <person name="Shen D."/>
            <person name="Strem M.D."/>
            <person name="Melnick R.L."/>
            <person name="Guiltinan M.J."/>
            <person name="Tyler B.M."/>
            <person name="Meinhardt L.W."/>
            <person name="Bailey B.A."/>
        </authorList>
    </citation>
    <scope>NUCLEOTIDE SEQUENCE [LARGE SCALE GENOMIC DNA]</scope>
    <source>
        <strain evidence="2">zdho120</strain>
    </source>
</reference>
<dbReference type="PANTHER" id="PTHR40866">
    <property type="entry name" value="BED-TYPE DOMAIN-CONTAINING PROTEIN"/>
    <property type="match status" value="1"/>
</dbReference>
<protein>
    <submittedName>
        <fullName evidence="1">Uncharacterized protein</fullName>
    </submittedName>
</protein>
<dbReference type="SUPFAM" id="SSF53098">
    <property type="entry name" value="Ribonuclease H-like"/>
    <property type="match status" value="1"/>
</dbReference>